<comment type="similarity">
    <text evidence="1">Belongs to the eukaryotic initiation factor 4E family.</text>
</comment>
<feature type="compositionally biased region" description="Polar residues" evidence="2">
    <location>
        <begin position="208"/>
        <end position="228"/>
    </location>
</feature>
<keyword evidence="1" id="KW-0694">RNA-binding</keyword>
<evidence type="ECO:0000256" key="1">
    <source>
        <dbReference type="RuleBase" id="RU004374"/>
    </source>
</evidence>
<sequence length="303" mass="34180">MAQPTANRRTMSHGGSSRLSLSVDKTPSAPSPQSGRHPLRQDWSISYVHRPPNAKVEYEKEIRRVATFGSIESFLHLYSHLTPVNELPAVTDVLVFVSRISRPGIWEEMREGGRFTIRLVYPIIPVLYESLLLALIGDQFDESDSVVGCVLSMRQQEGILSVWVEEESGSVRNGSLKQKILTFLNLPPTTTCDYRANRALLENANKPHTSAGNIVHSNLSHTNENGEVQSHGRYDRHRERGDHRGDRGEKGERRERGDRDSEKHERGERLERDGERWSNRERGERRAPPSAGLGTANGSNSWS</sequence>
<evidence type="ECO:0000256" key="2">
    <source>
        <dbReference type="SAM" id="MobiDB-lite"/>
    </source>
</evidence>
<feature type="region of interest" description="Disordered" evidence="2">
    <location>
        <begin position="1"/>
        <end position="39"/>
    </location>
</feature>
<dbReference type="Pfam" id="PF01652">
    <property type="entry name" value="IF4E"/>
    <property type="match status" value="1"/>
</dbReference>
<keyword evidence="1" id="KW-0648">Protein biosynthesis</keyword>
<dbReference type="GO" id="GO:0003743">
    <property type="term" value="F:translation initiation factor activity"/>
    <property type="evidence" value="ECO:0007669"/>
    <property type="project" value="UniProtKB-KW"/>
</dbReference>
<feature type="compositionally biased region" description="Polar residues" evidence="2">
    <location>
        <begin position="1"/>
        <end position="25"/>
    </location>
</feature>
<organism evidence="3 4">
    <name type="scientific">Cryptococcus depauperatus CBS 7841</name>
    <dbReference type="NCBI Taxonomy" id="1295531"/>
    <lineage>
        <taxon>Eukaryota</taxon>
        <taxon>Fungi</taxon>
        <taxon>Dikarya</taxon>
        <taxon>Basidiomycota</taxon>
        <taxon>Agaricomycotina</taxon>
        <taxon>Tremellomycetes</taxon>
        <taxon>Tremellales</taxon>
        <taxon>Cryptococcaceae</taxon>
        <taxon>Cryptococcus</taxon>
    </lineage>
</organism>
<reference evidence="3" key="2">
    <citation type="journal article" date="2022" name="Elife">
        <title>Obligate sexual reproduction of a homothallic fungus closely related to the Cryptococcus pathogenic species complex.</title>
        <authorList>
            <person name="Passer A.R."/>
            <person name="Clancey S.A."/>
            <person name="Shea T."/>
            <person name="David-Palma M."/>
            <person name="Averette A.F."/>
            <person name="Boekhout T."/>
            <person name="Porcel B.M."/>
            <person name="Nowrousian M."/>
            <person name="Cuomo C.A."/>
            <person name="Sun S."/>
            <person name="Heitman J."/>
            <person name="Coelho M.A."/>
        </authorList>
    </citation>
    <scope>NUCLEOTIDE SEQUENCE</scope>
    <source>
        <strain evidence="3">CBS 7841</strain>
    </source>
</reference>
<feature type="compositionally biased region" description="Basic and acidic residues" evidence="2">
    <location>
        <begin position="230"/>
        <end position="287"/>
    </location>
</feature>
<dbReference type="InterPro" id="IPR001040">
    <property type="entry name" value="TIF_eIF_4E"/>
</dbReference>
<evidence type="ECO:0000313" key="4">
    <source>
        <dbReference type="Proteomes" id="UP000094043"/>
    </source>
</evidence>
<dbReference type="EMBL" id="CP143790">
    <property type="protein sequence ID" value="WVN90137.1"/>
    <property type="molecule type" value="Genomic_DNA"/>
</dbReference>
<dbReference type="Proteomes" id="UP000094043">
    <property type="component" value="Chromosome 7"/>
</dbReference>
<dbReference type="InterPro" id="IPR023398">
    <property type="entry name" value="TIF_eIF4e-like"/>
</dbReference>
<evidence type="ECO:0008006" key="5">
    <source>
        <dbReference type="Google" id="ProtNLM"/>
    </source>
</evidence>
<dbReference type="GO" id="GO:0016281">
    <property type="term" value="C:eukaryotic translation initiation factor 4F complex"/>
    <property type="evidence" value="ECO:0007669"/>
    <property type="project" value="TreeGrafter"/>
</dbReference>
<reference evidence="3" key="1">
    <citation type="submission" date="2016-06" db="EMBL/GenBank/DDBJ databases">
        <authorList>
            <person name="Cuomo C."/>
            <person name="Litvintseva A."/>
            <person name="Heitman J."/>
            <person name="Chen Y."/>
            <person name="Sun S."/>
            <person name="Springer D."/>
            <person name="Dromer F."/>
            <person name="Young S."/>
            <person name="Zeng Q."/>
            <person name="Chapman S."/>
            <person name="Gujja S."/>
            <person name="Saif S."/>
            <person name="Birren B."/>
        </authorList>
    </citation>
    <scope>NUCLEOTIDE SEQUENCE</scope>
    <source>
        <strain evidence="3">CBS 7841</strain>
    </source>
</reference>
<name>A0AAJ8M3W3_9TREE</name>
<protein>
    <recommendedName>
        <fullName evidence="5">Translation initiation factor 4E</fullName>
    </recommendedName>
</protein>
<dbReference type="Gene3D" id="3.30.760.10">
    <property type="entry name" value="RNA Cap, Translation Initiation Factor Eif4e"/>
    <property type="match status" value="1"/>
</dbReference>
<keyword evidence="1" id="KW-0396">Initiation factor</keyword>
<reference evidence="3" key="3">
    <citation type="submission" date="2024-01" db="EMBL/GenBank/DDBJ databases">
        <authorList>
            <person name="Coelho M.A."/>
            <person name="David-Palma M."/>
            <person name="Shea T."/>
            <person name="Sun S."/>
            <person name="Cuomo C.A."/>
            <person name="Heitman J."/>
        </authorList>
    </citation>
    <scope>NUCLEOTIDE SEQUENCE</scope>
    <source>
        <strain evidence="3">CBS 7841</strain>
    </source>
</reference>
<dbReference type="KEGG" id="cdep:91089581"/>
<dbReference type="SUPFAM" id="SSF55418">
    <property type="entry name" value="eIF4e-like"/>
    <property type="match status" value="1"/>
</dbReference>
<keyword evidence="4" id="KW-1185">Reference proteome</keyword>
<feature type="region of interest" description="Disordered" evidence="2">
    <location>
        <begin position="208"/>
        <end position="303"/>
    </location>
</feature>
<dbReference type="PANTHER" id="PTHR11960:SF18">
    <property type="entry name" value="EUKARYOTIC TRANSLATION INITIATION FACTOR 4E HOMOLOGOUS PROTEIN, ISOFORM B"/>
    <property type="match status" value="1"/>
</dbReference>
<proteinExistence type="inferred from homology"/>
<dbReference type="PANTHER" id="PTHR11960">
    <property type="entry name" value="EUKARYOTIC TRANSLATION INITIATION FACTOR 4E RELATED"/>
    <property type="match status" value="1"/>
</dbReference>
<dbReference type="RefSeq" id="XP_066070837.1">
    <property type="nucleotide sequence ID" value="XM_066214740.1"/>
</dbReference>
<accession>A0AAJ8M3W3</accession>
<evidence type="ECO:0000313" key="3">
    <source>
        <dbReference type="EMBL" id="WVN90137.1"/>
    </source>
</evidence>
<gene>
    <name evidence="3" type="ORF">L203_105372</name>
</gene>
<dbReference type="GO" id="GO:0000340">
    <property type="term" value="F:RNA 7-methylguanosine cap binding"/>
    <property type="evidence" value="ECO:0007669"/>
    <property type="project" value="TreeGrafter"/>
</dbReference>
<dbReference type="AlphaFoldDB" id="A0AAJ8M3W3"/>
<dbReference type="GeneID" id="91089581"/>